<dbReference type="InterPro" id="IPR010736">
    <property type="entry name" value="SHIPPO-rpt"/>
</dbReference>
<reference evidence="1" key="1">
    <citation type="submission" date="2022-03" db="EMBL/GenBank/DDBJ databases">
        <authorList>
            <person name="Alioto T."/>
            <person name="Alioto T."/>
            <person name="Gomez Garrido J."/>
        </authorList>
    </citation>
    <scope>NUCLEOTIDE SEQUENCE</scope>
</reference>
<name>A0AAD1STD7_PELCU</name>
<dbReference type="AlphaFoldDB" id="A0AAD1STD7"/>
<evidence type="ECO:0000313" key="2">
    <source>
        <dbReference type="Proteomes" id="UP001295444"/>
    </source>
</evidence>
<sequence length="403" mass="45098">MADKRFSGAPFGSQSARFDVSAIHPDNKKPGTYTEVPYCRKATSEEVRRLGPGTYEAAPGDFSPLVLQRKAAGPGWKREEETKRLSQMPHFLFKETLERNHLLRQSLGPGRYNMKSFVEILEEKPACERGVCSTRETRFKEDQKICNPGPGTYGNPYKLTEERAAKSASNKGLMENEKTINRLPKSAGSGLGPGTYNAKNFVDESLKHRAGKRGLFDLSISSRDQLIYGHFGSQRSLKLKEYEPGQYPKTSFTEELESGYKKKHGTFGKIAQYPEVPTERMCRSTLAHCPRPSKSPGPGFYDVKPSFTPRPETGVPFFCSAKRFETKSCSLLSGNMNPVGVGRYDITKELHGKTATCFRAPFLSKSGRSFGNPTRYKFIEERMQPKNIHTATVRSPHISLITA</sequence>
<protein>
    <recommendedName>
        <fullName evidence="3">Lymphocyte expansion molecule</fullName>
    </recommendedName>
</protein>
<evidence type="ECO:0000313" key="1">
    <source>
        <dbReference type="EMBL" id="CAH2311222.1"/>
    </source>
</evidence>
<accession>A0AAD1STD7</accession>
<keyword evidence="2" id="KW-1185">Reference proteome</keyword>
<dbReference type="InterPro" id="IPR033557">
    <property type="entry name" value="CIMAP2"/>
</dbReference>
<dbReference type="Pfam" id="PF07004">
    <property type="entry name" value="SHIPPO-rpt"/>
    <property type="match status" value="2"/>
</dbReference>
<dbReference type="PANTHER" id="PTHR34914:SF1">
    <property type="entry name" value="LYMPHOCYTE EXPANSION MOLECULE"/>
    <property type="match status" value="1"/>
</dbReference>
<organism evidence="1 2">
    <name type="scientific">Pelobates cultripes</name>
    <name type="common">Western spadefoot toad</name>
    <dbReference type="NCBI Taxonomy" id="61616"/>
    <lineage>
        <taxon>Eukaryota</taxon>
        <taxon>Metazoa</taxon>
        <taxon>Chordata</taxon>
        <taxon>Craniata</taxon>
        <taxon>Vertebrata</taxon>
        <taxon>Euteleostomi</taxon>
        <taxon>Amphibia</taxon>
        <taxon>Batrachia</taxon>
        <taxon>Anura</taxon>
        <taxon>Pelobatoidea</taxon>
        <taxon>Pelobatidae</taxon>
        <taxon>Pelobates</taxon>
    </lineage>
</organism>
<dbReference type="Proteomes" id="UP001295444">
    <property type="component" value="Chromosome 08"/>
</dbReference>
<proteinExistence type="predicted"/>
<gene>
    <name evidence="1" type="ORF">PECUL_23A059120</name>
</gene>
<evidence type="ECO:0008006" key="3">
    <source>
        <dbReference type="Google" id="ProtNLM"/>
    </source>
</evidence>
<dbReference type="PANTHER" id="PTHR34914">
    <property type="entry name" value="LYMPHOCYTE EXPANSION MOLECULE"/>
    <property type="match status" value="1"/>
</dbReference>
<dbReference type="EMBL" id="OW240919">
    <property type="protein sequence ID" value="CAH2311222.1"/>
    <property type="molecule type" value="Genomic_DNA"/>
</dbReference>